<proteinExistence type="predicted"/>
<evidence type="ECO:0000313" key="3">
    <source>
        <dbReference type="Proteomes" id="UP001642464"/>
    </source>
</evidence>
<dbReference type="EMBL" id="CAXAMM010018335">
    <property type="protein sequence ID" value="CAK9043151.1"/>
    <property type="molecule type" value="Genomic_DNA"/>
</dbReference>
<dbReference type="Proteomes" id="UP001642464">
    <property type="component" value="Unassembled WGS sequence"/>
</dbReference>
<dbReference type="Gene3D" id="3.40.50.150">
    <property type="entry name" value="Vaccinia Virus protein VP39"/>
    <property type="match status" value="1"/>
</dbReference>
<dbReference type="EMBL" id="CAXAMM010018446">
    <property type="protein sequence ID" value="CAK9043405.1"/>
    <property type="molecule type" value="Genomic_DNA"/>
</dbReference>
<protein>
    <submittedName>
        <fullName evidence="1">Uncharacterized protein</fullName>
    </submittedName>
</protein>
<comment type="caution">
    <text evidence="1">The sequence shown here is derived from an EMBL/GenBank/DDBJ whole genome shotgun (WGS) entry which is preliminary data.</text>
</comment>
<dbReference type="InterPro" id="IPR029063">
    <property type="entry name" value="SAM-dependent_MTases_sf"/>
</dbReference>
<accession>A0ABP0LVB2</accession>
<evidence type="ECO:0000313" key="2">
    <source>
        <dbReference type="EMBL" id="CAK9043405.1"/>
    </source>
</evidence>
<keyword evidence="3" id="KW-1185">Reference proteome</keyword>
<reference evidence="1 3" key="1">
    <citation type="submission" date="2024-02" db="EMBL/GenBank/DDBJ databases">
        <authorList>
            <person name="Chen Y."/>
            <person name="Shah S."/>
            <person name="Dougan E. K."/>
            <person name="Thang M."/>
            <person name="Chan C."/>
        </authorList>
    </citation>
    <scope>NUCLEOTIDE SEQUENCE [LARGE SCALE GENOMIC DNA]</scope>
</reference>
<dbReference type="SUPFAM" id="SSF53335">
    <property type="entry name" value="S-adenosyl-L-methionine-dependent methyltransferases"/>
    <property type="match status" value="1"/>
</dbReference>
<name>A0ABP0LVB2_9DINO</name>
<sequence>MSSFSPNKPFHSFSQPPPCRCTALLAAHLVRSAELASRQAQASGWHDYLGLYERLILHLPLTADVLEFGVRMGSSLAMWSEYFPLGHVVGIDKNLGTFFQRGRPAMALASQEGACNVYVLEANASDASGRRKLQRLGWEHFDLIVDDANHWHKVRAPFWMRAQGGRVREHELSRTGVQTLPMLQISRV</sequence>
<evidence type="ECO:0000313" key="1">
    <source>
        <dbReference type="EMBL" id="CAK9043151.1"/>
    </source>
</evidence>
<gene>
    <name evidence="1" type="ORF">SCF082_LOCUS24722</name>
    <name evidence="2" type="ORF">SCF082_LOCUS24818</name>
</gene>
<organism evidence="1 3">
    <name type="scientific">Durusdinium trenchii</name>
    <dbReference type="NCBI Taxonomy" id="1381693"/>
    <lineage>
        <taxon>Eukaryota</taxon>
        <taxon>Sar</taxon>
        <taxon>Alveolata</taxon>
        <taxon>Dinophyceae</taxon>
        <taxon>Suessiales</taxon>
        <taxon>Symbiodiniaceae</taxon>
        <taxon>Durusdinium</taxon>
    </lineage>
</organism>